<feature type="region of interest" description="Disordered" evidence="2">
    <location>
        <begin position="112"/>
        <end position="140"/>
    </location>
</feature>
<dbReference type="Proteomes" id="UP000007129">
    <property type="component" value="Unassembled WGS sequence"/>
</dbReference>
<evidence type="ECO:0000313" key="4">
    <source>
        <dbReference type="Proteomes" id="UP000007129"/>
    </source>
</evidence>
<proteinExistence type="predicted"/>
<reference evidence="3 4" key="1">
    <citation type="journal article" date="2012" name="BMC Genomics">
        <title>Tools to kill: Genome of one of the most destructive plant pathogenic fungi Macrophomina phaseolina.</title>
        <authorList>
            <person name="Islam M.S."/>
            <person name="Haque M.S."/>
            <person name="Islam M.M."/>
            <person name="Emdad E.M."/>
            <person name="Halim A."/>
            <person name="Hossen Q.M.M."/>
            <person name="Hossain M.Z."/>
            <person name="Ahmed B."/>
            <person name="Rahim S."/>
            <person name="Rahman M.S."/>
            <person name="Alam M.M."/>
            <person name="Hou S."/>
            <person name="Wan X."/>
            <person name="Saito J.A."/>
            <person name="Alam M."/>
        </authorList>
    </citation>
    <scope>NUCLEOTIDE SEQUENCE [LARGE SCALE GENOMIC DNA]</scope>
    <source>
        <strain evidence="3 4">MS6</strain>
    </source>
</reference>
<dbReference type="HOGENOM" id="CLU_1835521_0_0_1"/>
<protein>
    <submittedName>
        <fullName evidence="3">Uncharacterized protein</fullName>
    </submittedName>
</protein>
<gene>
    <name evidence="3" type="ORF">MPH_08982</name>
</gene>
<evidence type="ECO:0000256" key="1">
    <source>
        <dbReference type="SAM" id="Coils"/>
    </source>
</evidence>
<name>K2SAE8_MACPH</name>
<dbReference type="InParanoid" id="K2SAE8"/>
<organism evidence="3 4">
    <name type="scientific">Macrophomina phaseolina (strain MS6)</name>
    <name type="common">Charcoal rot fungus</name>
    <dbReference type="NCBI Taxonomy" id="1126212"/>
    <lineage>
        <taxon>Eukaryota</taxon>
        <taxon>Fungi</taxon>
        <taxon>Dikarya</taxon>
        <taxon>Ascomycota</taxon>
        <taxon>Pezizomycotina</taxon>
        <taxon>Dothideomycetes</taxon>
        <taxon>Dothideomycetes incertae sedis</taxon>
        <taxon>Botryosphaeriales</taxon>
        <taxon>Botryosphaeriaceae</taxon>
        <taxon>Macrophomina</taxon>
    </lineage>
</organism>
<feature type="coiled-coil region" evidence="1">
    <location>
        <begin position="3"/>
        <end position="37"/>
    </location>
</feature>
<evidence type="ECO:0000256" key="2">
    <source>
        <dbReference type="SAM" id="MobiDB-lite"/>
    </source>
</evidence>
<dbReference type="EMBL" id="AHHD01000382">
    <property type="protein sequence ID" value="EKG13850.1"/>
    <property type="molecule type" value="Genomic_DNA"/>
</dbReference>
<accession>K2SAE8</accession>
<dbReference type="AlphaFoldDB" id="K2SAE8"/>
<keyword evidence="1" id="KW-0175">Coiled coil</keyword>
<feature type="compositionally biased region" description="Basic and acidic residues" evidence="2">
    <location>
        <begin position="112"/>
        <end position="130"/>
    </location>
</feature>
<evidence type="ECO:0000313" key="3">
    <source>
        <dbReference type="EMBL" id="EKG13850.1"/>
    </source>
</evidence>
<dbReference type="VEuPathDB" id="FungiDB:MPH_08982"/>
<comment type="caution">
    <text evidence="3">The sequence shown here is derived from an EMBL/GenBank/DDBJ whole genome shotgun (WGS) entry which is preliminary data.</text>
</comment>
<sequence length="140" mass="16259">MYARGLESQVAQARHEVQNLQAQLAVILRELEQLRRSSKNDSDTLFTAQRELDRANARTGAYEKIIEAMFRNHPTSPLDCPLSWQNLVQENEQNKLRIQELEYAITLERESSSECYDDTEHHKEHEEDLANGHPAAPMHY</sequence>